<gene>
    <name evidence="1" type="ORF">MYF79_21390</name>
</gene>
<keyword evidence="2" id="KW-1185">Reference proteome</keyword>
<dbReference type="EMBL" id="CP095855">
    <property type="protein sequence ID" value="UPK67502.1"/>
    <property type="molecule type" value="Genomic_DNA"/>
</dbReference>
<name>A0ABY4HV67_CHIFI</name>
<organism evidence="1 2">
    <name type="scientific">Chitinophaga filiformis</name>
    <name type="common">Myxococcus filiformis</name>
    <name type="synonym">Flexibacter filiformis</name>
    <dbReference type="NCBI Taxonomy" id="104663"/>
    <lineage>
        <taxon>Bacteria</taxon>
        <taxon>Pseudomonadati</taxon>
        <taxon>Bacteroidota</taxon>
        <taxon>Chitinophagia</taxon>
        <taxon>Chitinophagales</taxon>
        <taxon>Chitinophagaceae</taxon>
        <taxon>Chitinophaga</taxon>
    </lineage>
</organism>
<sequence length="67" mass="7630">MMPLKPVQPTSGFAEERILNPYQYVRLVKTNINAIETAKFIPPPLGSNQILGHVRVKFKPGYRYTTV</sequence>
<reference evidence="1 2" key="1">
    <citation type="submission" date="2022-04" db="EMBL/GenBank/DDBJ databases">
        <title>The arsenic-methylating capacity of Chitinophaga filiformis YT5 during chitin decomposition.</title>
        <authorList>
            <person name="Chen G."/>
            <person name="Liang Y."/>
        </authorList>
    </citation>
    <scope>NUCLEOTIDE SEQUENCE [LARGE SCALE GENOMIC DNA]</scope>
    <source>
        <strain evidence="1 2">YT5</strain>
    </source>
</reference>
<evidence type="ECO:0000313" key="2">
    <source>
        <dbReference type="Proteomes" id="UP000830198"/>
    </source>
</evidence>
<dbReference type="Proteomes" id="UP000830198">
    <property type="component" value="Chromosome"/>
</dbReference>
<evidence type="ECO:0000313" key="1">
    <source>
        <dbReference type="EMBL" id="UPK67502.1"/>
    </source>
</evidence>
<accession>A0ABY4HV67</accession>
<proteinExistence type="predicted"/>
<dbReference type="RefSeq" id="WP_247809880.1">
    <property type="nucleotide sequence ID" value="NZ_CP095855.1"/>
</dbReference>
<protein>
    <submittedName>
        <fullName evidence="1">Uncharacterized protein</fullName>
    </submittedName>
</protein>